<dbReference type="AlphaFoldDB" id="A0A2Z2N3X8"/>
<dbReference type="InterPro" id="IPR004516">
    <property type="entry name" value="HisRS/HisZ"/>
</dbReference>
<feature type="domain" description="Class II Histidinyl-tRNA synthetase (HisRS)-like catalytic core" evidence="2">
    <location>
        <begin position="10"/>
        <end position="183"/>
    </location>
</feature>
<dbReference type="SUPFAM" id="SSF55681">
    <property type="entry name" value="Class II aaRS and biotin synthetases"/>
    <property type="match status" value="1"/>
</dbReference>
<dbReference type="InterPro" id="IPR041715">
    <property type="entry name" value="HisRS-like_core"/>
</dbReference>
<name>A0A2Z2N3X8_9EURY</name>
<dbReference type="Gene3D" id="3.30.930.10">
    <property type="entry name" value="Bira Bifunctional Protein, Domain 2"/>
    <property type="match status" value="1"/>
</dbReference>
<feature type="domain" description="Class II Histidinyl-tRNA synthetase (HisRS)-like catalytic core" evidence="2">
    <location>
        <begin position="188"/>
        <end position="254"/>
    </location>
</feature>
<evidence type="ECO:0000313" key="4">
    <source>
        <dbReference type="Proteomes" id="UP000250189"/>
    </source>
</evidence>
<dbReference type="PANTHER" id="PTHR43707">
    <property type="entry name" value="HISTIDYL-TRNA SYNTHETASE"/>
    <property type="match status" value="1"/>
</dbReference>
<dbReference type="EMBL" id="CP015193">
    <property type="protein sequence ID" value="ASJ16234.1"/>
    <property type="molecule type" value="Genomic_DNA"/>
</dbReference>
<dbReference type="GO" id="GO:0004821">
    <property type="term" value="F:histidine-tRNA ligase activity"/>
    <property type="evidence" value="ECO:0007669"/>
    <property type="project" value="TreeGrafter"/>
</dbReference>
<gene>
    <name evidence="3" type="ORF">A3L04_03640</name>
</gene>
<dbReference type="Pfam" id="PF13393">
    <property type="entry name" value="tRNA-synt_His"/>
    <property type="match status" value="2"/>
</dbReference>
<organism evidence="3 4">
    <name type="scientific">Thermococcus chitonophagus</name>
    <dbReference type="NCBI Taxonomy" id="54262"/>
    <lineage>
        <taxon>Archaea</taxon>
        <taxon>Methanobacteriati</taxon>
        <taxon>Methanobacteriota</taxon>
        <taxon>Thermococci</taxon>
        <taxon>Thermococcales</taxon>
        <taxon>Thermococcaceae</taxon>
        <taxon>Thermococcus</taxon>
    </lineage>
</organism>
<dbReference type="GO" id="GO:0016757">
    <property type="term" value="F:glycosyltransferase activity"/>
    <property type="evidence" value="ECO:0007669"/>
    <property type="project" value="UniProtKB-KW"/>
</dbReference>
<protein>
    <recommendedName>
        <fullName evidence="1">Histidine--tRNA ligase</fullName>
    </recommendedName>
</protein>
<keyword evidence="3" id="KW-0808">Transferase</keyword>
<reference evidence="3 4" key="1">
    <citation type="submission" date="2016-04" db="EMBL/GenBank/DDBJ databases">
        <title>Complete genome sequence of Thermococcus chitonophagus type strain GC74.</title>
        <authorList>
            <person name="Oger P.M."/>
        </authorList>
    </citation>
    <scope>NUCLEOTIDE SEQUENCE [LARGE SCALE GENOMIC DNA]</scope>
    <source>
        <strain evidence="3 4">GC74</strain>
    </source>
</reference>
<accession>A0A2Z2N3X8</accession>
<dbReference type="RefSeq" id="WP_068579097.1">
    <property type="nucleotide sequence ID" value="NZ_CP015193.1"/>
</dbReference>
<dbReference type="OrthoDB" id="98602at2157"/>
<proteinExistence type="predicted"/>
<evidence type="ECO:0000256" key="1">
    <source>
        <dbReference type="ARBA" id="ARBA00017399"/>
    </source>
</evidence>
<dbReference type="GeneID" id="33321638"/>
<keyword evidence="3" id="KW-0328">Glycosyltransferase</keyword>
<evidence type="ECO:0000259" key="2">
    <source>
        <dbReference type="Pfam" id="PF13393"/>
    </source>
</evidence>
<keyword evidence="4" id="KW-1185">Reference proteome</keyword>
<dbReference type="PANTHER" id="PTHR43707:SF1">
    <property type="entry name" value="HISTIDINE--TRNA LIGASE, MITOCHONDRIAL-RELATED"/>
    <property type="match status" value="1"/>
</dbReference>
<dbReference type="GO" id="GO:0005737">
    <property type="term" value="C:cytoplasm"/>
    <property type="evidence" value="ECO:0007669"/>
    <property type="project" value="InterPro"/>
</dbReference>
<dbReference type="Proteomes" id="UP000250189">
    <property type="component" value="Chromosome"/>
</dbReference>
<dbReference type="InterPro" id="IPR045864">
    <property type="entry name" value="aa-tRNA-synth_II/BPL/LPL"/>
</dbReference>
<evidence type="ECO:0000313" key="3">
    <source>
        <dbReference type="EMBL" id="ASJ16234.1"/>
    </source>
</evidence>
<dbReference type="GO" id="GO:0006427">
    <property type="term" value="P:histidyl-tRNA aminoacylation"/>
    <property type="evidence" value="ECO:0007669"/>
    <property type="project" value="TreeGrafter"/>
</dbReference>
<sequence length="294" mass="34032">MSFLRRLIEEYIRLAEIGNKLRLIFELWGYREVIFPSIEEYSPEIRKGTKFAYNNEFYLINPDVTSRIIKNFDDGKAKLFYVAEVLNGGVKGEWQAGVEYIGGDPDAMILEVLSVIVTSLESLGIQEFYIDLGSIEVWKNSSGEHWEKVKEALIRRNFEKIESLPIPQDKKDELWRLFNFRGRESGYERLDRLIKALGDERIFIDFATVRPLPYYTDVIFEVYSPSLGKPIGGGGEYEVKGKTGVGFVFYLDRLAKLYRPKERSRQVISSKDLRKAYALAREMVKLGIPVEVRL</sequence>